<evidence type="ECO:0000256" key="8">
    <source>
        <dbReference type="ARBA" id="ARBA00023170"/>
    </source>
</evidence>
<evidence type="ECO:0000256" key="10">
    <source>
        <dbReference type="PROSITE-ProRule" id="PRU01360"/>
    </source>
</evidence>
<dbReference type="EMBL" id="JACCCY010000004">
    <property type="protein sequence ID" value="NYI50604.1"/>
    <property type="molecule type" value="Genomic_DNA"/>
</dbReference>
<evidence type="ECO:0000256" key="4">
    <source>
        <dbReference type="ARBA" id="ARBA00022692"/>
    </source>
</evidence>
<keyword evidence="6 11" id="KW-0798">TonB box</keyword>
<dbReference type="AlphaFoldDB" id="A0A8E2D8R8"/>
<dbReference type="Pfam" id="PF00593">
    <property type="entry name" value="TonB_dep_Rec_b-barrel"/>
    <property type="match status" value="1"/>
</dbReference>
<dbReference type="Proteomes" id="UP000574332">
    <property type="component" value="Unassembled WGS sequence"/>
</dbReference>
<evidence type="ECO:0000256" key="5">
    <source>
        <dbReference type="ARBA" id="ARBA00022729"/>
    </source>
</evidence>
<dbReference type="Pfam" id="PF07715">
    <property type="entry name" value="Plug"/>
    <property type="match status" value="1"/>
</dbReference>
<dbReference type="PROSITE" id="PS52016">
    <property type="entry name" value="TONB_DEPENDENT_REC_3"/>
    <property type="match status" value="1"/>
</dbReference>
<dbReference type="PANTHER" id="PTHR30069:SF29">
    <property type="entry name" value="HEMOGLOBIN AND HEMOGLOBIN-HAPTOGLOBIN-BINDING PROTEIN 1-RELATED"/>
    <property type="match status" value="1"/>
</dbReference>
<keyword evidence="2 10" id="KW-0813">Transport</keyword>
<dbReference type="InterPro" id="IPR036942">
    <property type="entry name" value="Beta-barrel_TonB_sf"/>
</dbReference>
<keyword evidence="15" id="KW-1185">Reference proteome</keyword>
<keyword evidence="8 14" id="KW-0675">Receptor</keyword>
<keyword evidence="4 10" id="KW-0812">Transmembrane</keyword>
<evidence type="ECO:0000313" key="14">
    <source>
        <dbReference type="EMBL" id="NYI50604.1"/>
    </source>
</evidence>
<comment type="subcellular location">
    <subcellularLocation>
        <location evidence="1 10">Cell outer membrane</location>
        <topology evidence="1 10">Multi-pass membrane protein</topology>
    </subcellularLocation>
</comment>
<dbReference type="InterPro" id="IPR012910">
    <property type="entry name" value="Plug_dom"/>
</dbReference>
<proteinExistence type="inferred from homology"/>
<dbReference type="RefSeq" id="WP_179400110.1">
    <property type="nucleotide sequence ID" value="NZ_JACCCY010000004.1"/>
</dbReference>
<dbReference type="GO" id="GO:0044718">
    <property type="term" value="P:siderophore transmembrane transport"/>
    <property type="evidence" value="ECO:0007669"/>
    <property type="project" value="TreeGrafter"/>
</dbReference>
<dbReference type="CDD" id="cd01347">
    <property type="entry name" value="ligand_gated_channel"/>
    <property type="match status" value="1"/>
</dbReference>
<sequence>MTGRTGRIGKILLMTILFSCRILADPVENDSIRYTTLGEVIILEKLPVSTGSEISALKMDRMDLPRVSQALEWIPGITLSEASSRGESLLFLRGFDQTRIPVFMDGIPVSVPFDGLIDLGRIQTSSISKIQVSKGISSLLLGGNTMGGAVNIISTTPAKRFEFGVKASTLWNTAASLGSRYDKWYVQLDGSWLHRNDFRLPSGYTPVTGLQEGDIRHHSRTTDYQFNGKFGFTPKDGDEYMVGYSRITADKYVPPYLGTNGMPRFWRYKDWDKEQIHFFSRTAIHPDWSFESRLFYDRYYNLLKAYDNKEYNSQQSKSAFNSYYDDYSAGARFILAWDGIQNHTLKLGTNYKRDVHRSHDDLDPVATQDEYTASVALEDTWEASSRLSFLAGAGFFYHKGNKAEMYEPLPGSKNYGIVSYPTSSDQDINYQFAVDYKHNSNHSFRFSFSRNARFASLKDRYSYKRGRAIPNPDLKTERSFNLDITYNGNYNNLRWYASAYYMFLSNTIQEITGVVESDPLIWQLQNKGKAHHRGVEAGLSYHYNWIKAEANYTFINRTNKSDTKVSFTGVPDHKWNAMLEVSLWHRLVLIAHMTAVTSTMVSSNGDLSIPGYALFHSSIGKRFNRIEAKLGVKNLFDKLYYLSEGYPMEGRLFYASLSYTFNSQ</sequence>
<dbReference type="SUPFAM" id="SSF56935">
    <property type="entry name" value="Porins"/>
    <property type="match status" value="1"/>
</dbReference>
<keyword evidence="5" id="KW-0732">Signal</keyword>
<dbReference type="InterPro" id="IPR039426">
    <property type="entry name" value="TonB-dep_rcpt-like"/>
</dbReference>
<dbReference type="Gene3D" id="2.170.130.10">
    <property type="entry name" value="TonB-dependent receptor, plug domain"/>
    <property type="match status" value="1"/>
</dbReference>
<accession>A0A8E2D8R8</accession>
<name>A0A8E2D8R8_9PORP</name>
<evidence type="ECO:0000313" key="15">
    <source>
        <dbReference type="Proteomes" id="UP000574332"/>
    </source>
</evidence>
<dbReference type="InterPro" id="IPR037066">
    <property type="entry name" value="Plug_dom_sf"/>
</dbReference>
<keyword evidence="3 10" id="KW-1134">Transmembrane beta strand</keyword>
<evidence type="ECO:0000256" key="3">
    <source>
        <dbReference type="ARBA" id="ARBA00022452"/>
    </source>
</evidence>
<dbReference type="Gene3D" id="2.40.170.20">
    <property type="entry name" value="TonB-dependent receptor, beta-barrel domain"/>
    <property type="match status" value="1"/>
</dbReference>
<feature type="domain" description="TonB-dependent receptor-like beta-barrel" evidence="12">
    <location>
        <begin position="218"/>
        <end position="635"/>
    </location>
</feature>
<reference evidence="14 15" key="1">
    <citation type="submission" date="2020-07" db="EMBL/GenBank/DDBJ databases">
        <title>Genomic Encyclopedia of Type Strains, Phase IV (KMG-IV): sequencing the most valuable type-strain genomes for metagenomic binning, comparative biology and taxonomic classification.</title>
        <authorList>
            <person name="Goeker M."/>
        </authorList>
    </citation>
    <scope>NUCLEOTIDE SEQUENCE [LARGE SCALE GENOMIC DNA]</scope>
    <source>
        <strain evidence="14 15">DSM 23697</strain>
    </source>
</reference>
<evidence type="ECO:0000256" key="9">
    <source>
        <dbReference type="ARBA" id="ARBA00023237"/>
    </source>
</evidence>
<evidence type="ECO:0000256" key="2">
    <source>
        <dbReference type="ARBA" id="ARBA00022448"/>
    </source>
</evidence>
<organism evidence="14 15">
    <name type="scientific">Macellibacteroides fermentans</name>
    <dbReference type="NCBI Taxonomy" id="879969"/>
    <lineage>
        <taxon>Bacteria</taxon>
        <taxon>Pseudomonadati</taxon>
        <taxon>Bacteroidota</taxon>
        <taxon>Bacteroidia</taxon>
        <taxon>Bacteroidales</taxon>
        <taxon>Porphyromonadaceae</taxon>
        <taxon>Macellibacteroides</taxon>
    </lineage>
</organism>
<evidence type="ECO:0000256" key="6">
    <source>
        <dbReference type="ARBA" id="ARBA00023077"/>
    </source>
</evidence>
<protein>
    <submittedName>
        <fullName evidence="14">Iron complex outermembrane receptor protein</fullName>
    </submittedName>
</protein>
<comment type="similarity">
    <text evidence="10 11">Belongs to the TonB-dependent receptor family.</text>
</comment>
<dbReference type="InterPro" id="IPR000531">
    <property type="entry name" value="Beta-barrel_TonB"/>
</dbReference>
<dbReference type="GO" id="GO:0009279">
    <property type="term" value="C:cell outer membrane"/>
    <property type="evidence" value="ECO:0007669"/>
    <property type="project" value="UniProtKB-SubCell"/>
</dbReference>
<dbReference type="PANTHER" id="PTHR30069">
    <property type="entry name" value="TONB-DEPENDENT OUTER MEMBRANE RECEPTOR"/>
    <property type="match status" value="1"/>
</dbReference>
<keyword evidence="7 10" id="KW-0472">Membrane</keyword>
<evidence type="ECO:0000256" key="11">
    <source>
        <dbReference type="RuleBase" id="RU003357"/>
    </source>
</evidence>
<gene>
    <name evidence="14" type="ORF">F5613_002766</name>
</gene>
<evidence type="ECO:0000259" key="12">
    <source>
        <dbReference type="Pfam" id="PF00593"/>
    </source>
</evidence>
<keyword evidence="9 10" id="KW-0998">Cell outer membrane</keyword>
<feature type="domain" description="TonB-dependent receptor plug" evidence="13">
    <location>
        <begin position="52"/>
        <end position="149"/>
    </location>
</feature>
<evidence type="ECO:0000259" key="13">
    <source>
        <dbReference type="Pfam" id="PF07715"/>
    </source>
</evidence>
<comment type="caution">
    <text evidence="14">The sequence shown here is derived from an EMBL/GenBank/DDBJ whole genome shotgun (WGS) entry which is preliminary data.</text>
</comment>
<evidence type="ECO:0000256" key="1">
    <source>
        <dbReference type="ARBA" id="ARBA00004571"/>
    </source>
</evidence>
<dbReference type="GO" id="GO:0015344">
    <property type="term" value="F:siderophore uptake transmembrane transporter activity"/>
    <property type="evidence" value="ECO:0007669"/>
    <property type="project" value="TreeGrafter"/>
</dbReference>
<evidence type="ECO:0000256" key="7">
    <source>
        <dbReference type="ARBA" id="ARBA00023136"/>
    </source>
</evidence>